<organism evidence="2 3">
    <name type="scientific">Parnassius apollo</name>
    <name type="common">Apollo butterfly</name>
    <name type="synonym">Papilio apollo</name>
    <dbReference type="NCBI Taxonomy" id="110799"/>
    <lineage>
        <taxon>Eukaryota</taxon>
        <taxon>Metazoa</taxon>
        <taxon>Ecdysozoa</taxon>
        <taxon>Arthropoda</taxon>
        <taxon>Hexapoda</taxon>
        <taxon>Insecta</taxon>
        <taxon>Pterygota</taxon>
        <taxon>Neoptera</taxon>
        <taxon>Endopterygota</taxon>
        <taxon>Lepidoptera</taxon>
        <taxon>Glossata</taxon>
        <taxon>Ditrysia</taxon>
        <taxon>Papilionoidea</taxon>
        <taxon>Papilionidae</taxon>
        <taxon>Parnassiinae</taxon>
        <taxon>Parnassini</taxon>
        <taxon>Parnassius</taxon>
        <taxon>Parnassius</taxon>
    </lineage>
</organism>
<dbReference type="OrthoDB" id="7034693at2759"/>
<sequence>MIVRALSCWSGVPRLKGLPKGQGSPREDGPRPSALRKHGLLHIRRSQRTKKNQPGDRAATPKGQTRCQKRTQTAIAWDIYRKSKQHANSIPLF</sequence>
<dbReference type="Proteomes" id="UP000691718">
    <property type="component" value="Unassembled WGS sequence"/>
</dbReference>
<reference evidence="2" key="1">
    <citation type="submission" date="2021-04" db="EMBL/GenBank/DDBJ databases">
        <authorList>
            <person name="Tunstrom K."/>
        </authorList>
    </citation>
    <scope>NUCLEOTIDE SEQUENCE</scope>
</reference>
<comment type="caution">
    <text evidence="2">The sequence shown here is derived from an EMBL/GenBank/DDBJ whole genome shotgun (WGS) entry which is preliminary data.</text>
</comment>
<feature type="compositionally biased region" description="Basic residues" evidence="1">
    <location>
        <begin position="34"/>
        <end position="51"/>
    </location>
</feature>
<dbReference type="EMBL" id="CAJQZP010000885">
    <property type="protein sequence ID" value="CAG4992372.1"/>
    <property type="molecule type" value="Genomic_DNA"/>
</dbReference>
<evidence type="ECO:0000256" key="1">
    <source>
        <dbReference type="SAM" id="MobiDB-lite"/>
    </source>
</evidence>
<feature type="region of interest" description="Disordered" evidence="1">
    <location>
        <begin position="13"/>
        <end position="70"/>
    </location>
</feature>
<gene>
    <name evidence="2" type="ORF">PAPOLLO_LOCUS12300</name>
</gene>
<name>A0A8S3X130_PARAO</name>
<protein>
    <submittedName>
        <fullName evidence="2">(apollo) hypothetical protein</fullName>
    </submittedName>
</protein>
<evidence type="ECO:0000313" key="3">
    <source>
        <dbReference type="Proteomes" id="UP000691718"/>
    </source>
</evidence>
<evidence type="ECO:0000313" key="2">
    <source>
        <dbReference type="EMBL" id="CAG4992372.1"/>
    </source>
</evidence>
<accession>A0A8S3X130</accession>
<proteinExistence type="predicted"/>
<dbReference type="AlphaFoldDB" id="A0A8S3X130"/>
<keyword evidence="3" id="KW-1185">Reference proteome</keyword>